<dbReference type="GO" id="GO:0008616">
    <property type="term" value="P:tRNA queuosine(34) biosynthetic process"/>
    <property type="evidence" value="ECO:0007669"/>
    <property type="project" value="UniProtKB-UniRule"/>
</dbReference>
<comment type="similarity">
    <text evidence="5">Belongs to the GTP cyclohydrolase I family. QueF type 2 subfamily.</text>
</comment>
<keyword evidence="1 5" id="KW-0963">Cytoplasm</keyword>
<comment type="caution">
    <text evidence="7">The sequence shown here is derived from an EMBL/GenBank/DDBJ whole genome shotgun (WGS) entry which is preliminary data.</text>
</comment>
<dbReference type="PANTHER" id="PTHR34354:SF1">
    <property type="entry name" value="NADPH-DEPENDENT 7-CYANO-7-DEAZAGUANINE REDUCTASE"/>
    <property type="match status" value="1"/>
</dbReference>
<dbReference type="UniPathway" id="UPA00392"/>
<feature type="binding site" evidence="5">
    <location>
        <begin position="90"/>
        <end position="92"/>
    </location>
    <ligand>
        <name>substrate</name>
    </ligand>
</feature>
<dbReference type="EMBL" id="NQMM01000018">
    <property type="protein sequence ID" value="PKQ80975.1"/>
    <property type="molecule type" value="Genomic_DNA"/>
</dbReference>
<feature type="binding site" evidence="5">
    <location>
        <begin position="92"/>
        <end position="93"/>
    </location>
    <ligand>
        <name>NADPH</name>
        <dbReference type="ChEBI" id="CHEBI:57783"/>
    </ligand>
</feature>
<protein>
    <recommendedName>
        <fullName evidence="5">NADPH-dependent 7-cyano-7-deazaguanine reductase</fullName>
        <ecNumber evidence="5">1.7.1.13</ecNumber>
    </recommendedName>
    <alternativeName>
        <fullName evidence="5">7-cyano-7-carbaguanine reductase</fullName>
    </alternativeName>
    <alternativeName>
        <fullName evidence="5">NADPH-dependent nitrile oxidoreductase</fullName>
    </alternativeName>
    <alternativeName>
        <fullName evidence="5">PreQ(0) reductase</fullName>
    </alternativeName>
</protein>
<evidence type="ECO:0000313" key="7">
    <source>
        <dbReference type="EMBL" id="PKQ80975.1"/>
    </source>
</evidence>
<dbReference type="HAMAP" id="MF_00817">
    <property type="entry name" value="QueF_type2"/>
    <property type="match status" value="1"/>
</dbReference>
<dbReference type="InterPro" id="IPR043133">
    <property type="entry name" value="GTP-CH-I_C/QueF"/>
</dbReference>
<organism evidence="7 8">
    <name type="scientific">Aeromonas sobria</name>
    <dbReference type="NCBI Taxonomy" id="646"/>
    <lineage>
        <taxon>Bacteria</taxon>
        <taxon>Pseudomonadati</taxon>
        <taxon>Pseudomonadota</taxon>
        <taxon>Gammaproteobacteria</taxon>
        <taxon>Aeromonadales</taxon>
        <taxon>Aeromonadaceae</taxon>
        <taxon>Aeromonas</taxon>
    </lineage>
</organism>
<comment type="subcellular location">
    <subcellularLocation>
        <location evidence="5">Cytoplasm</location>
    </subcellularLocation>
</comment>
<dbReference type="PIRSF" id="PIRSF004750">
    <property type="entry name" value="Nitrile_oxidored_YqcD_prd"/>
    <property type="match status" value="1"/>
</dbReference>
<comment type="catalytic activity">
    <reaction evidence="5">
        <text>7-aminomethyl-7-carbaguanine + 2 NADP(+) = 7-cyano-7-carbaguanine + 2 NADPH + 3 H(+)</text>
        <dbReference type="Rhea" id="RHEA:13409"/>
        <dbReference type="ChEBI" id="CHEBI:15378"/>
        <dbReference type="ChEBI" id="CHEBI:45075"/>
        <dbReference type="ChEBI" id="CHEBI:57783"/>
        <dbReference type="ChEBI" id="CHEBI:58349"/>
        <dbReference type="ChEBI" id="CHEBI:58703"/>
        <dbReference type="EC" id="1.7.1.13"/>
    </reaction>
</comment>
<dbReference type="NCBIfam" id="TIGR03138">
    <property type="entry name" value="QueF"/>
    <property type="match status" value="1"/>
</dbReference>
<dbReference type="Pfam" id="PF14489">
    <property type="entry name" value="QueF"/>
    <property type="match status" value="1"/>
</dbReference>
<dbReference type="AlphaFoldDB" id="A0A2N3J4P4"/>
<dbReference type="EC" id="1.7.1.13" evidence="5"/>
<evidence type="ECO:0000256" key="5">
    <source>
        <dbReference type="HAMAP-Rule" id="MF_00817"/>
    </source>
</evidence>
<proteinExistence type="inferred from homology"/>
<evidence type="ECO:0000256" key="2">
    <source>
        <dbReference type="ARBA" id="ARBA00022785"/>
    </source>
</evidence>
<keyword evidence="2 5" id="KW-0671">Queuosine biosynthesis</keyword>
<reference evidence="7 8" key="1">
    <citation type="journal article" date="2017" name="Front. Microbiol.">
        <title>Strong Genomic and Phenotypic Heterogeneity in the Aeromonas sobria Species Complex.</title>
        <authorList>
            <person name="Gauthier J."/>
            <person name="Vincent A.T."/>
            <person name="Charette S.J."/>
            <person name="Derome N."/>
        </authorList>
    </citation>
    <scope>NUCLEOTIDE SEQUENCE [LARGE SCALE GENOMIC DNA]</scope>
    <source>
        <strain evidence="7 8">TM18</strain>
    </source>
</reference>
<evidence type="ECO:0000256" key="1">
    <source>
        <dbReference type="ARBA" id="ARBA00022490"/>
    </source>
</evidence>
<comment type="function">
    <text evidence="5">Catalyzes the NADPH-dependent reduction of 7-cyano-7-deazaguanine (preQ0) to 7-aminomethyl-7-deazaguanine (preQ1).</text>
</comment>
<evidence type="ECO:0000259" key="6">
    <source>
        <dbReference type="Pfam" id="PF14819"/>
    </source>
</evidence>
<dbReference type="Gene3D" id="3.30.1130.10">
    <property type="match status" value="2"/>
</dbReference>
<dbReference type="InterPro" id="IPR016428">
    <property type="entry name" value="QueF_type2"/>
</dbReference>
<dbReference type="InterPro" id="IPR029500">
    <property type="entry name" value="QueF"/>
</dbReference>
<dbReference type="InterPro" id="IPR029139">
    <property type="entry name" value="QueF_N"/>
</dbReference>
<comment type="pathway">
    <text evidence="5">tRNA modification; tRNA-queuosine biosynthesis.</text>
</comment>
<feature type="active site" description="Thioimide intermediate" evidence="5">
    <location>
        <position position="190"/>
    </location>
</feature>
<keyword evidence="4 5" id="KW-0560">Oxidoreductase</keyword>
<feature type="domain" description="NADPH-dependent 7-cyano-7-deazaguanine reductase N-terminal" evidence="6">
    <location>
        <begin position="24"/>
        <end position="133"/>
    </location>
</feature>
<comment type="subunit">
    <text evidence="5">Homodimer.</text>
</comment>
<dbReference type="RefSeq" id="WP_101323869.1">
    <property type="nucleotide sequence ID" value="NZ_NQMM01000018.1"/>
</dbReference>
<dbReference type="Pfam" id="PF14819">
    <property type="entry name" value="QueF_N"/>
    <property type="match status" value="1"/>
</dbReference>
<dbReference type="InterPro" id="IPR050084">
    <property type="entry name" value="NADPH_dep_7-cyano-7-deazaG_red"/>
</dbReference>
<dbReference type="GO" id="GO:0033739">
    <property type="term" value="F:preQ1 synthase activity"/>
    <property type="evidence" value="ECO:0007669"/>
    <property type="project" value="UniProtKB-UniRule"/>
</dbReference>
<gene>
    <name evidence="5" type="primary">queF</name>
    <name evidence="7" type="ORF">CJP16_05255</name>
</gene>
<evidence type="ECO:0000313" key="8">
    <source>
        <dbReference type="Proteomes" id="UP000233467"/>
    </source>
</evidence>
<name>A0A2N3J4P4_AERSO</name>
<sequence>MNKQDRYAGASALTGLSLGQQADYISQYTPSLLQPVPRSLNRDDLQLGDALPFSGCDVWTLYELSWLNAKGKPMVALGEVTIPATSANLIESKSFKLYLNSFNQTRCDSIDAVAAMLTKDLSVCAGETVKVTLFPLDQAPHQIALLPGECIDEQDIEVDNYQFDAALLQGAAGSEQVEETLHSHLLKSNCLVTSQPDWGSVVIRYKGPKLDREKLLRYLISFRQHNEFHEQCIERIFIDLKHYCQPAQLTVYARYTRRGGLDINPFRSDFEAVPANLRLIRQ</sequence>
<dbReference type="Proteomes" id="UP000233467">
    <property type="component" value="Unassembled WGS sequence"/>
</dbReference>
<feature type="binding site" evidence="5">
    <location>
        <begin position="229"/>
        <end position="230"/>
    </location>
    <ligand>
        <name>substrate</name>
    </ligand>
</feature>
<dbReference type="SUPFAM" id="SSF55620">
    <property type="entry name" value="Tetrahydrobiopterin biosynthesis enzymes-like"/>
    <property type="match status" value="1"/>
</dbReference>
<evidence type="ECO:0000256" key="4">
    <source>
        <dbReference type="ARBA" id="ARBA00023002"/>
    </source>
</evidence>
<dbReference type="GO" id="GO:0005737">
    <property type="term" value="C:cytoplasm"/>
    <property type="evidence" value="ECO:0007669"/>
    <property type="project" value="UniProtKB-SubCell"/>
</dbReference>
<dbReference type="PANTHER" id="PTHR34354">
    <property type="entry name" value="NADPH-DEPENDENT 7-CYANO-7-DEAZAGUANINE REDUCTASE"/>
    <property type="match status" value="1"/>
</dbReference>
<feature type="active site" description="Proton donor" evidence="5">
    <location>
        <position position="197"/>
    </location>
</feature>
<evidence type="ECO:0000256" key="3">
    <source>
        <dbReference type="ARBA" id="ARBA00022857"/>
    </source>
</evidence>
<keyword evidence="3 5" id="KW-0521">NADP</keyword>
<feature type="binding site" evidence="5">
    <location>
        <begin position="258"/>
        <end position="259"/>
    </location>
    <ligand>
        <name>NADPH</name>
        <dbReference type="ChEBI" id="CHEBI:57783"/>
    </ligand>
</feature>
<accession>A0A2N3J4P4</accession>
<keyword evidence="8" id="KW-1185">Reference proteome</keyword>